<proteinExistence type="predicted"/>
<sequence length="93" mass="9756">MWQVIPGQSLAARQWDDELVVFNSLSGATHLLGLGATLLLGVLQEGPADESTLAAALHAEFALDAAEIGAQLPHMLARLAKLELIQPCPCSAV</sequence>
<reference evidence="1" key="1">
    <citation type="submission" date="2021-11" db="EMBL/GenBank/DDBJ databases">
        <title>The complete genome of Massilia sp sp. G4R7.</title>
        <authorList>
            <person name="Liu L."/>
            <person name="Yue J."/>
            <person name="Yuan J."/>
            <person name="Yang F."/>
            <person name="Li L."/>
        </authorList>
    </citation>
    <scope>NUCLEOTIDE SEQUENCE</scope>
    <source>
        <strain evidence="1">G4R7</strain>
    </source>
</reference>
<comment type="caution">
    <text evidence="1">The sequence shown here is derived from an EMBL/GenBank/DDBJ whole genome shotgun (WGS) entry which is preliminary data.</text>
</comment>
<evidence type="ECO:0000313" key="2">
    <source>
        <dbReference type="Proteomes" id="UP001179361"/>
    </source>
</evidence>
<evidence type="ECO:0000313" key="1">
    <source>
        <dbReference type="EMBL" id="MCD2519370.1"/>
    </source>
</evidence>
<protein>
    <submittedName>
        <fullName evidence="1">HPr-rel-A system PqqD family peptide chaperone</fullName>
    </submittedName>
</protein>
<dbReference type="NCBIfam" id="TIGR04353">
    <property type="entry name" value="PqqD_rel_X"/>
    <property type="match status" value="1"/>
</dbReference>
<name>A0ABS8QCA8_9BURK</name>
<dbReference type="InterPro" id="IPR027599">
    <property type="entry name" value="PqqD-rel_X"/>
</dbReference>
<dbReference type="RefSeq" id="WP_231060640.1">
    <property type="nucleotide sequence ID" value="NZ_JAJNOC010000012.1"/>
</dbReference>
<organism evidence="1 2">
    <name type="scientific">Massilia phyllostachyos</name>
    <dbReference type="NCBI Taxonomy" id="2898585"/>
    <lineage>
        <taxon>Bacteria</taxon>
        <taxon>Pseudomonadati</taxon>
        <taxon>Pseudomonadota</taxon>
        <taxon>Betaproteobacteria</taxon>
        <taxon>Burkholderiales</taxon>
        <taxon>Oxalobacteraceae</taxon>
        <taxon>Telluria group</taxon>
        <taxon>Massilia</taxon>
    </lineage>
</organism>
<accession>A0ABS8QCA8</accession>
<dbReference type="Proteomes" id="UP001179361">
    <property type="component" value="Unassembled WGS sequence"/>
</dbReference>
<keyword evidence="2" id="KW-1185">Reference proteome</keyword>
<gene>
    <name evidence="1" type="ORF">LQ564_24000</name>
</gene>
<dbReference type="EMBL" id="JAJNOC010000012">
    <property type="protein sequence ID" value="MCD2519370.1"/>
    <property type="molecule type" value="Genomic_DNA"/>
</dbReference>